<evidence type="ECO:0000313" key="3">
    <source>
        <dbReference type="EMBL" id="KAL3402179.1"/>
    </source>
</evidence>
<feature type="compositionally biased region" description="Polar residues" evidence="1">
    <location>
        <begin position="368"/>
        <end position="379"/>
    </location>
</feature>
<evidence type="ECO:0000256" key="2">
    <source>
        <dbReference type="SAM" id="SignalP"/>
    </source>
</evidence>
<keyword evidence="4" id="KW-1185">Reference proteome</keyword>
<feature type="region of interest" description="Disordered" evidence="1">
    <location>
        <begin position="220"/>
        <end position="264"/>
    </location>
</feature>
<feature type="chain" id="PRO_5044808375" evidence="2">
    <location>
        <begin position="18"/>
        <end position="681"/>
    </location>
</feature>
<sequence>MRLLCVLAGLLSAAILGEPVNKDAAAAAADKLSLALSDVSGSSDKLEKAAAAVEDTPSKDDKAKRSPIAATAVYGASPQHHGQYVIRHGDDAPEVGPEYLALLQQYLVEQPEPQHQIAGRQQHQRTHLHQQPERHYQNQPIQRVRIGALLEQELVKLIEKQPVQHKQAIPLDVEQYHVETTAPRRVPAQALVQQHQYQPQLQQHQQQLYYPVEEVQIPARAQPQHHHHQIQHHQAAAAAAAAAQQHQHQQQQVVVSHHRQPQPQAQVHQHVQVTPEPITIQHPDEVQHVVRPQPQSLRYHQSIPIQYGYEDEQQVQHQQQSPESIVRAQQSAEQQALAFHKIAQAAHYKHQDDALEQIRVANEKHRQQSALEQIKQGEQVSEAGRQERVQPKDPEGAYKAHLKAQATALVAEHRRAHEAAEYKAHADAILKLQAQQQAHLRAQEEAHRYALNFEKNQARAQAQAQAIANAQALALYNAHKAARAKAQQEAKQAAKAQHDAKKLDPDNAPVVQYLLPNKVPLPAPEEYLPKAAEALRESALQEKRLKQQQKAAAVAQQQHHHQHQHQAQPIKHQQQQIFEIDPNLLRGFPAKLDEQTQELTFLVDADYFRKIQAQQRGEASEQQPARAVLRPASRYQSIEEEPAQRQQHQHQTAHRYQSYHHSGQINPDKIALLVPVEPQQP</sequence>
<organism evidence="3 4">
    <name type="scientific">Trichogramma kaykai</name>
    <dbReference type="NCBI Taxonomy" id="54128"/>
    <lineage>
        <taxon>Eukaryota</taxon>
        <taxon>Metazoa</taxon>
        <taxon>Ecdysozoa</taxon>
        <taxon>Arthropoda</taxon>
        <taxon>Hexapoda</taxon>
        <taxon>Insecta</taxon>
        <taxon>Pterygota</taxon>
        <taxon>Neoptera</taxon>
        <taxon>Endopterygota</taxon>
        <taxon>Hymenoptera</taxon>
        <taxon>Apocrita</taxon>
        <taxon>Proctotrupomorpha</taxon>
        <taxon>Chalcidoidea</taxon>
        <taxon>Trichogrammatidae</taxon>
        <taxon>Trichogramma</taxon>
    </lineage>
</organism>
<comment type="caution">
    <text evidence="3">The sequence shown here is derived from an EMBL/GenBank/DDBJ whole genome shotgun (WGS) entry which is preliminary data.</text>
</comment>
<feature type="region of interest" description="Disordered" evidence="1">
    <location>
        <begin position="363"/>
        <end position="393"/>
    </location>
</feature>
<feature type="compositionally biased region" description="Low complexity" evidence="1">
    <location>
        <begin position="232"/>
        <end position="264"/>
    </location>
</feature>
<keyword evidence="2" id="KW-0732">Signal</keyword>
<accession>A0ABD2XB36</accession>
<dbReference type="AlphaFoldDB" id="A0ABD2XB36"/>
<name>A0ABD2XB36_9HYME</name>
<feature type="region of interest" description="Disordered" evidence="1">
    <location>
        <begin position="542"/>
        <end position="570"/>
    </location>
</feature>
<feature type="region of interest" description="Disordered" evidence="1">
    <location>
        <begin position="638"/>
        <end position="668"/>
    </location>
</feature>
<dbReference type="EMBL" id="JBJJXI010000037">
    <property type="protein sequence ID" value="KAL3402179.1"/>
    <property type="molecule type" value="Genomic_DNA"/>
</dbReference>
<reference evidence="3 4" key="1">
    <citation type="journal article" date="2024" name="bioRxiv">
        <title>A reference genome for Trichogramma kaykai: A tiny desert-dwelling parasitoid wasp with competing sex-ratio distorters.</title>
        <authorList>
            <person name="Culotta J."/>
            <person name="Lindsey A.R."/>
        </authorList>
    </citation>
    <scope>NUCLEOTIDE SEQUENCE [LARGE SCALE GENOMIC DNA]</scope>
    <source>
        <strain evidence="3 4">KSX58</strain>
    </source>
</reference>
<feature type="signal peptide" evidence="2">
    <location>
        <begin position="1"/>
        <end position="17"/>
    </location>
</feature>
<feature type="compositionally biased region" description="Basic and acidic residues" evidence="1">
    <location>
        <begin position="384"/>
        <end position="393"/>
    </location>
</feature>
<protein>
    <submittedName>
        <fullName evidence="3">Uncharacterized protein</fullName>
    </submittedName>
</protein>
<evidence type="ECO:0000256" key="1">
    <source>
        <dbReference type="SAM" id="MobiDB-lite"/>
    </source>
</evidence>
<gene>
    <name evidence="3" type="ORF">TKK_004726</name>
</gene>
<feature type="compositionally biased region" description="Low complexity" evidence="1">
    <location>
        <begin position="548"/>
        <end position="557"/>
    </location>
</feature>
<evidence type="ECO:0000313" key="4">
    <source>
        <dbReference type="Proteomes" id="UP001627154"/>
    </source>
</evidence>
<dbReference type="Proteomes" id="UP001627154">
    <property type="component" value="Unassembled WGS sequence"/>
</dbReference>
<proteinExistence type="predicted"/>